<reference evidence="2" key="1">
    <citation type="submission" date="2020-01" db="EMBL/GenBank/DDBJ databases">
        <authorList>
            <person name="Meier V. D."/>
            <person name="Meier V D."/>
        </authorList>
    </citation>
    <scope>NUCLEOTIDE SEQUENCE</scope>
    <source>
        <strain evidence="2">HLG_WM_MAG_03</strain>
    </source>
</reference>
<dbReference type="AlphaFoldDB" id="A0A6S6S9U9"/>
<accession>A0A6S6S9U9</accession>
<name>A0A6S6S9U9_9BACT</name>
<evidence type="ECO:0000256" key="1">
    <source>
        <dbReference type="ARBA" id="ARBA00009981"/>
    </source>
</evidence>
<sequence length="90" mass="10594">MQVVTASEIKQNSTILQNALRDDMLVTKRDKPFVVVLDFKRYEELIAREKQQKSSNWIDDTFASMSEEESEDLLEVIKKNRVNKETDIWS</sequence>
<gene>
    <name evidence="2" type="ORF">HELGO_WM37736</name>
</gene>
<organism evidence="2">
    <name type="scientific">uncultured Sulfurovum sp</name>
    <dbReference type="NCBI Taxonomy" id="269237"/>
    <lineage>
        <taxon>Bacteria</taxon>
        <taxon>Pseudomonadati</taxon>
        <taxon>Campylobacterota</taxon>
        <taxon>Epsilonproteobacteria</taxon>
        <taxon>Campylobacterales</taxon>
        <taxon>Sulfurovaceae</taxon>
        <taxon>Sulfurovum</taxon>
        <taxon>environmental samples</taxon>
    </lineage>
</organism>
<evidence type="ECO:0000313" key="2">
    <source>
        <dbReference type="EMBL" id="CAA6806653.1"/>
    </source>
</evidence>
<dbReference type="InterPro" id="IPR036165">
    <property type="entry name" value="YefM-like_sf"/>
</dbReference>
<protein>
    <submittedName>
        <fullName evidence="2">Antitoxin</fullName>
    </submittedName>
</protein>
<comment type="similarity">
    <text evidence="1">Belongs to the phD/YefM antitoxin family.</text>
</comment>
<dbReference type="SUPFAM" id="SSF143120">
    <property type="entry name" value="YefM-like"/>
    <property type="match status" value="1"/>
</dbReference>
<dbReference type="EMBL" id="CACVAR010000153">
    <property type="protein sequence ID" value="CAA6806653.1"/>
    <property type="molecule type" value="Genomic_DNA"/>
</dbReference>
<proteinExistence type="inferred from homology"/>